<protein>
    <submittedName>
        <fullName evidence="3">Acyltransferase family protein</fullName>
    </submittedName>
</protein>
<evidence type="ECO:0000259" key="2">
    <source>
        <dbReference type="SMART" id="SM00563"/>
    </source>
</evidence>
<dbReference type="InterPro" id="IPR016676">
    <property type="entry name" value="P_lipid/glycerol_AcTrfase_prd"/>
</dbReference>
<proteinExistence type="predicted"/>
<evidence type="ECO:0000256" key="1">
    <source>
        <dbReference type="SAM" id="MobiDB-lite"/>
    </source>
</evidence>
<keyword evidence="3" id="KW-0808">Transferase</keyword>
<accession>A0ABX0GVB9</accession>
<gene>
    <name evidence="3" type="ORF">G9H71_13905</name>
</gene>
<dbReference type="PANTHER" id="PTHR22753">
    <property type="entry name" value="TRANSMEMBRANE PROTEIN 68"/>
    <property type="match status" value="1"/>
</dbReference>
<dbReference type="InterPro" id="IPR002123">
    <property type="entry name" value="Plipid/glycerol_acylTrfase"/>
</dbReference>
<dbReference type="PANTHER" id="PTHR22753:SF14">
    <property type="entry name" value="MONOACYLGLYCEROL_DIACYLGLYCEROL O-ACYLTRANSFERASE"/>
    <property type="match status" value="1"/>
</dbReference>
<dbReference type="CDD" id="cd07987">
    <property type="entry name" value="LPLAT_MGAT-like"/>
    <property type="match status" value="1"/>
</dbReference>
<reference evidence="3 4" key="1">
    <citation type="submission" date="2020-03" db="EMBL/GenBank/DDBJ databases">
        <title>Two novel Motilibacter sp.</title>
        <authorList>
            <person name="Liu S."/>
        </authorList>
    </citation>
    <scope>NUCLEOTIDE SEQUENCE [LARGE SCALE GENOMIC DNA]</scope>
    <source>
        <strain evidence="3 4">E257</strain>
    </source>
</reference>
<dbReference type="Pfam" id="PF01553">
    <property type="entry name" value="Acyltransferase"/>
    <property type="match status" value="1"/>
</dbReference>
<dbReference type="EMBL" id="JAANNP010000012">
    <property type="protein sequence ID" value="NHC14878.1"/>
    <property type="molecule type" value="Genomic_DNA"/>
</dbReference>
<feature type="compositionally biased region" description="Basic residues" evidence="1">
    <location>
        <begin position="1"/>
        <end position="10"/>
    </location>
</feature>
<name>A0ABX0GVB9_9ACTN</name>
<feature type="region of interest" description="Disordered" evidence="1">
    <location>
        <begin position="1"/>
        <end position="38"/>
    </location>
</feature>
<feature type="domain" description="Phospholipid/glycerol acyltransferase" evidence="2">
    <location>
        <begin position="108"/>
        <end position="227"/>
    </location>
</feature>
<dbReference type="PIRSF" id="PIRSF016753">
    <property type="entry name" value="P_lipid/glycerol_ac_tran_prd"/>
    <property type="match status" value="1"/>
</dbReference>
<organism evidence="3 4">
    <name type="scientific">Motilibacter deserti</name>
    <dbReference type="NCBI Taxonomy" id="2714956"/>
    <lineage>
        <taxon>Bacteria</taxon>
        <taxon>Bacillati</taxon>
        <taxon>Actinomycetota</taxon>
        <taxon>Actinomycetes</taxon>
        <taxon>Motilibacterales</taxon>
        <taxon>Motilibacteraceae</taxon>
        <taxon>Motilibacter</taxon>
    </lineage>
</organism>
<evidence type="ECO:0000313" key="3">
    <source>
        <dbReference type="EMBL" id="NHC14878.1"/>
    </source>
</evidence>
<keyword evidence="3" id="KW-0012">Acyltransferase</keyword>
<sequence length="321" mass="34317">MRRSGTHRAPRSWSGVRPAGPAAQSYPPPVAEAHGGGPAGGGELIPPWLVRGLELARSRLRGDAPVDEFGFDRELTETVLAAPLRPLVEHWFRVDVRGLEHVPGTGGALVAANHSGTLPVDALVTQVVLLDRHPAHRPLRLLAGDLVFELPLLGSLARRSGATLARREDAERLLAHGELVGVFPEGYKGLGKPWAERYQLRRFGRGGFVASALRTGRPIVPCAIVGAEEIYPMIADAAPLARLLGLPYFPVTPTFPWLGPLGLVPLPSKWLIEFLPAVQTAGYGPEAADDPGLVAELTARVRDAVAESLARLLDERGPAFG</sequence>
<keyword evidence="4" id="KW-1185">Reference proteome</keyword>
<dbReference type="SMART" id="SM00563">
    <property type="entry name" value="PlsC"/>
    <property type="match status" value="1"/>
</dbReference>
<dbReference type="GO" id="GO:0016746">
    <property type="term" value="F:acyltransferase activity"/>
    <property type="evidence" value="ECO:0007669"/>
    <property type="project" value="UniProtKB-KW"/>
</dbReference>
<dbReference type="SUPFAM" id="SSF69593">
    <property type="entry name" value="Glycerol-3-phosphate (1)-acyltransferase"/>
    <property type="match status" value="1"/>
</dbReference>
<comment type="caution">
    <text evidence="3">The sequence shown here is derived from an EMBL/GenBank/DDBJ whole genome shotgun (WGS) entry which is preliminary data.</text>
</comment>
<evidence type="ECO:0000313" key="4">
    <source>
        <dbReference type="Proteomes" id="UP000800981"/>
    </source>
</evidence>
<dbReference type="Proteomes" id="UP000800981">
    <property type="component" value="Unassembled WGS sequence"/>
</dbReference>